<dbReference type="EMBL" id="LQPZ01000003">
    <property type="protein sequence ID" value="ORX08609.1"/>
    <property type="molecule type" value="Genomic_DNA"/>
</dbReference>
<evidence type="ECO:0000259" key="3">
    <source>
        <dbReference type="Pfam" id="PF12484"/>
    </source>
</evidence>
<sequence>MFDFGALPPEINATRIYSGPGAAPMLGAAAAWQALASELNSTAASYQAAVSALATTWRGPSAQRMVAAAEPYIHWLSATAAQAEQVATQAGAEAGAYESAHAATVPPPAIYANRAQQAALVATNVLGQNTPAIMATEAAYLEMWAQCAAAMFGYSAATEQATALPAFTPPKQNTNPTGQLQQGAAVLQAGGHSVASDASALTNATGAGNSGTLGGALGQAVNSVTGGGSKSPVSEFTNNVLEPAFRVGGLAYYGIGMLSGFKALTSVGALSGAAQGMLGAPGVVPGLFAGMNSGAGALGSLSSTPVTASLTSATRLGALSVPSTWSGAAPAAASTLPATGNLASGLGAAGTPGNMAGAMPLAGAANAGRGIGDGVLRVGPRPFVMPRPLSAG</sequence>
<evidence type="ECO:0000313" key="4">
    <source>
        <dbReference type="EMBL" id="ORX08609.1"/>
    </source>
</evidence>
<dbReference type="SUPFAM" id="SSF140459">
    <property type="entry name" value="PE/PPE dimer-like"/>
    <property type="match status" value="1"/>
</dbReference>
<dbReference type="RefSeq" id="WP_085107181.1">
    <property type="nucleotide sequence ID" value="NZ_JACKSN010000192.1"/>
</dbReference>
<protein>
    <recommendedName>
        <fullName evidence="6">PPE family protein</fullName>
    </recommendedName>
</protein>
<dbReference type="AlphaFoldDB" id="A0A1X2ES42"/>
<keyword evidence="5" id="KW-1185">Reference proteome</keyword>
<feature type="domain" description="PPE" evidence="2">
    <location>
        <begin position="3"/>
        <end position="163"/>
    </location>
</feature>
<dbReference type="Proteomes" id="UP000193090">
    <property type="component" value="Unassembled WGS sequence"/>
</dbReference>
<evidence type="ECO:0008006" key="6">
    <source>
        <dbReference type="Google" id="ProtNLM"/>
    </source>
</evidence>
<dbReference type="FunFam" id="1.20.1260.20:FF:000001">
    <property type="entry name" value="PPE family protein PPE41"/>
    <property type="match status" value="1"/>
</dbReference>
<evidence type="ECO:0000256" key="1">
    <source>
        <dbReference type="ARBA" id="ARBA00010652"/>
    </source>
</evidence>
<dbReference type="InterPro" id="IPR038332">
    <property type="entry name" value="PPE_sf"/>
</dbReference>
<comment type="similarity">
    <text evidence="1">Belongs to the mycobacterial PPE family.</text>
</comment>
<gene>
    <name evidence="4" type="ORF">AWC30_01450</name>
</gene>
<dbReference type="OrthoDB" id="4727494at2"/>
<accession>A0A1X2ES42</accession>
<dbReference type="GO" id="GO:0052572">
    <property type="term" value="P:response to host immune response"/>
    <property type="evidence" value="ECO:0007669"/>
    <property type="project" value="TreeGrafter"/>
</dbReference>
<dbReference type="PANTHER" id="PTHR46766">
    <property type="entry name" value="GLUTAMINE-RICH PROTEIN 2"/>
    <property type="match status" value="1"/>
</dbReference>
<feature type="domain" description="PPE family C-terminal" evidence="3">
    <location>
        <begin position="307"/>
        <end position="388"/>
    </location>
</feature>
<reference evidence="4 5" key="1">
    <citation type="submission" date="2016-01" db="EMBL/GenBank/DDBJ databases">
        <title>The new phylogeny of the genus Mycobacterium.</title>
        <authorList>
            <person name="Tarcisio F."/>
            <person name="Conor M."/>
            <person name="Antonella G."/>
            <person name="Elisabetta G."/>
            <person name="Giulia F.S."/>
            <person name="Sara T."/>
            <person name="Anna F."/>
            <person name="Clotilde B."/>
            <person name="Roberto B."/>
            <person name="Veronica D.S."/>
            <person name="Fabio R."/>
            <person name="Monica P."/>
            <person name="Olivier J."/>
            <person name="Enrico T."/>
            <person name="Nicola S."/>
        </authorList>
    </citation>
    <scope>NUCLEOTIDE SEQUENCE [LARGE SCALE GENOMIC DNA]</scope>
    <source>
        <strain evidence="4 5">DSM 44153</strain>
    </source>
</reference>
<name>A0A1X2ES42_9MYCO</name>
<organism evidence="4 5">
    <name type="scientific">Mycolicibacillus trivialis</name>
    <dbReference type="NCBI Taxonomy" id="1798"/>
    <lineage>
        <taxon>Bacteria</taxon>
        <taxon>Bacillati</taxon>
        <taxon>Actinomycetota</taxon>
        <taxon>Actinomycetes</taxon>
        <taxon>Mycobacteriales</taxon>
        <taxon>Mycobacteriaceae</taxon>
        <taxon>Mycolicibacillus</taxon>
    </lineage>
</organism>
<dbReference type="PANTHER" id="PTHR46766:SF1">
    <property type="entry name" value="GLUTAMINE-RICH PROTEIN 2"/>
    <property type="match status" value="1"/>
</dbReference>
<comment type="caution">
    <text evidence="4">The sequence shown here is derived from an EMBL/GenBank/DDBJ whole genome shotgun (WGS) entry which is preliminary data.</text>
</comment>
<dbReference type="Pfam" id="PF00823">
    <property type="entry name" value="PPE"/>
    <property type="match status" value="1"/>
</dbReference>
<evidence type="ECO:0000313" key="5">
    <source>
        <dbReference type="Proteomes" id="UP000193090"/>
    </source>
</evidence>
<dbReference type="InterPro" id="IPR022171">
    <property type="entry name" value="PPE_C"/>
</dbReference>
<proteinExistence type="inferred from homology"/>
<evidence type="ECO:0000259" key="2">
    <source>
        <dbReference type="Pfam" id="PF00823"/>
    </source>
</evidence>
<dbReference type="Pfam" id="PF12484">
    <property type="entry name" value="PPE-SVP"/>
    <property type="match status" value="1"/>
</dbReference>
<dbReference type="Gene3D" id="1.20.1260.20">
    <property type="entry name" value="PPE superfamily"/>
    <property type="match status" value="1"/>
</dbReference>
<dbReference type="InterPro" id="IPR000030">
    <property type="entry name" value="PPE_dom"/>
</dbReference>
<dbReference type="STRING" id="1798.AWC30_01450"/>